<dbReference type="AlphaFoldDB" id="A0A366LZ83"/>
<sequence>MENVLSRRAVNRATLARQLLLDKAEMPVIDAVEHLAGLQAQTPHTWYVGLWSRLHGFRGESAAGPLGERELVRAALMRGTIHLVSARDCLALRPLVQPMIERATMTTFGRRLAGVDPVRLAAAARAHLAERPLTFAALGRLLAEEWPDHDPHALGQGARAWLTLVQVPPRGLWGRSGPVAHTTAESWLGPAGDVHAMTPQTMVLRYLAAFGPASVQDVQQWSGLTRLTEVMTGLDLAEFRTEDGGRLFDLPGAPRPGPDVPAPARFLYDYDNLLRSHADRSRVITDAYYAQNYDPHGWAVSSFLIDGFTAGDWRVTRQGRTSVLTLRPYSPLPDPDADDLTKEGARLLNFLAPGDAHDIRFAAPRSVTGE</sequence>
<proteinExistence type="predicted"/>
<accession>A0A366LZ83</accession>
<dbReference type="Pfam" id="PF06224">
    <property type="entry name" value="AlkZ-like"/>
    <property type="match status" value="1"/>
</dbReference>
<dbReference type="PANTHER" id="PTHR38479:SF2">
    <property type="entry name" value="WINGED HELIX DNA-BINDING DOMAIN-CONTAINING PROTEIN"/>
    <property type="match status" value="1"/>
</dbReference>
<organism evidence="1 2">
    <name type="scientific">Spongiactinospora rosea</name>
    <dbReference type="NCBI Taxonomy" id="2248750"/>
    <lineage>
        <taxon>Bacteria</taxon>
        <taxon>Bacillati</taxon>
        <taxon>Actinomycetota</taxon>
        <taxon>Actinomycetes</taxon>
        <taxon>Streptosporangiales</taxon>
        <taxon>Streptosporangiaceae</taxon>
        <taxon>Spongiactinospora</taxon>
    </lineage>
</organism>
<dbReference type="Proteomes" id="UP000253303">
    <property type="component" value="Unassembled WGS sequence"/>
</dbReference>
<reference evidence="1 2" key="1">
    <citation type="submission" date="2018-06" db="EMBL/GenBank/DDBJ databases">
        <title>Sphaerisporangium craniellae sp. nov., isolated from a marine sponge in the South China Sea.</title>
        <authorList>
            <person name="Li L."/>
        </authorList>
    </citation>
    <scope>NUCLEOTIDE SEQUENCE [LARGE SCALE GENOMIC DNA]</scope>
    <source>
        <strain evidence="1 2">LHW63015</strain>
    </source>
</reference>
<dbReference type="RefSeq" id="WP_113982098.1">
    <property type="nucleotide sequence ID" value="NZ_QMEY01000007.1"/>
</dbReference>
<comment type="caution">
    <text evidence="1">The sequence shown here is derived from an EMBL/GenBank/DDBJ whole genome shotgun (WGS) entry which is preliminary data.</text>
</comment>
<gene>
    <name evidence="1" type="ORF">DP939_19250</name>
</gene>
<protein>
    <submittedName>
        <fullName evidence="1">Winged helix DNA-binding domain-containing protein</fullName>
    </submittedName>
</protein>
<dbReference type="InterPro" id="IPR009351">
    <property type="entry name" value="AlkZ-like"/>
</dbReference>
<keyword evidence="1" id="KW-0238">DNA-binding</keyword>
<keyword evidence="2" id="KW-1185">Reference proteome</keyword>
<evidence type="ECO:0000313" key="2">
    <source>
        <dbReference type="Proteomes" id="UP000253303"/>
    </source>
</evidence>
<dbReference type="GO" id="GO:0003677">
    <property type="term" value="F:DNA binding"/>
    <property type="evidence" value="ECO:0007669"/>
    <property type="project" value="UniProtKB-KW"/>
</dbReference>
<dbReference type="PANTHER" id="PTHR38479">
    <property type="entry name" value="LMO0824 PROTEIN"/>
    <property type="match status" value="1"/>
</dbReference>
<dbReference type="EMBL" id="QMEY01000007">
    <property type="protein sequence ID" value="RBQ18624.1"/>
    <property type="molecule type" value="Genomic_DNA"/>
</dbReference>
<evidence type="ECO:0000313" key="1">
    <source>
        <dbReference type="EMBL" id="RBQ18624.1"/>
    </source>
</evidence>
<name>A0A366LZ83_9ACTN</name>
<dbReference type="OrthoDB" id="9148135at2"/>